<dbReference type="AlphaFoldDB" id="A0A1H2W0E2"/>
<dbReference type="EMBL" id="FNOM01000003">
    <property type="protein sequence ID" value="SDW74055.1"/>
    <property type="molecule type" value="Genomic_DNA"/>
</dbReference>
<gene>
    <name evidence="1" type="ORF">SAMN04488238_103231</name>
</gene>
<dbReference type="RefSeq" id="WP_092886710.1">
    <property type="nucleotide sequence ID" value="NZ_CP061498.1"/>
</dbReference>
<protein>
    <recommendedName>
        <fullName evidence="3">DUF2948 family protein</fullName>
    </recommendedName>
</protein>
<proteinExistence type="predicted"/>
<evidence type="ECO:0008006" key="3">
    <source>
        <dbReference type="Google" id="ProtNLM"/>
    </source>
</evidence>
<dbReference type="InterPro" id="IPR021335">
    <property type="entry name" value="DUF2948"/>
</dbReference>
<evidence type="ECO:0000313" key="1">
    <source>
        <dbReference type="EMBL" id="SDW74055.1"/>
    </source>
</evidence>
<dbReference type="OrthoDB" id="9806367at2"/>
<reference evidence="1 2" key="1">
    <citation type="submission" date="2016-10" db="EMBL/GenBank/DDBJ databases">
        <authorList>
            <person name="de Groot N.N."/>
        </authorList>
    </citation>
    <scope>NUCLEOTIDE SEQUENCE [LARGE SCALE GENOMIC DNA]</scope>
    <source>
        <strain evidence="1 2">CGMCC 1.8894</strain>
    </source>
</reference>
<name>A0A1H2W0E2_9RHOB</name>
<accession>A0A1H2W0E2</accession>
<evidence type="ECO:0000313" key="2">
    <source>
        <dbReference type="Proteomes" id="UP000198539"/>
    </source>
</evidence>
<keyword evidence="2" id="KW-1185">Reference proteome</keyword>
<organism evidence="1 2">
    <name type="scientific">Roseicitreum antarcticum</name>
    <dbReference type="NCBI Taxonomy" id="564137"/>
    <lineage>
        <taxon>Bacteria</taxon>
        <taxon>Pseudomonadati</taxon>
        <taxon>Pseudomonadota</taxon>
        <taxon>Alphaproteobacteria</taxon>
        <taxon>Rhodobacterales</taxon>
        <taxon>Paracoccaceae</taxon>
        <taxon>Roseicitreum</taxon>
    </lineage>
</organism>
<dbReference type="Proteomes" id="UP000198539">
    <property type="component" value="Unassembled WGS sequence"/>
</dbReference>
<dbReference type="STRING" id="564137.SAMN04488238_103231"/>
<dbReference type="Pfam" id="PF11164">
    <property type="entry name" value="DUF2948"/>
    <property type="match status" value="1"/>
</dbReference>
<sequence>MNNDDARFEDGAERPLRLQALDADDLAVVSALCQDAVLPGHQMQFDRKQRRFALLLNRFRWEEHARATRQGGFERVQAVLTVSDVLSAATDGITPGDRDTVLSLLSVGFTAGDDGTGRVLLTFAGNGAVALDVECLDVTLTDVTRPYLAPAGKAPSHKEP</sequence>